<dbReference type="Pfam" id="PF00722">
    <property type="entry name" value="Glyco_hydro_16"/>
    <property type="match status" value="1"/>
</dbReference>
<comment type="caution">
    <text evidence="6">The sequence shown here is derived from an EMBL/GenBank/DDBJ whole genome shotgun (WGS) entry which is preliminary data.</text>
</comment>
<dbReference type="InterPro" id="IPR013320">
    <property type="entry name" value="ConA-like_dom_sf"/>
</dbReference>
<dbReference type="Proteomes" id="UP001157915">
    <property type="component" value="Unassembled WGS sequence"/>
</dbReference>
<dbReference type="RefSeq" id="WP_283412743.1">
    <property type="nucleotide sequence ID" value="NZ_FXUA01000003.1"/>
</dbReference>
<feature type="domain" description="GH16" evidence="5">
    <location>
        <begin position="50"/>
        <end position="346"/>
    </location>
</feature>
<dbReference type="CDD" id="cd02178">
    <property type="entry name" value="GH16_beta_agarase"/>
    <property type="match status" value="1"/>
</dbReference>
<dbReference type="InterPro" id="IPR000757">
    <property type="entry name" value="Beta-glucanase-like"/>
</dbReference>
<evidence type="ECO:0000256" key="4">
    <source>
        <dbReference type="ARBA" id="ARBA00023295"/>
    </source>
</evidence>
<dbReference type="PIRSF" id="PIRSF001097">
    <property type="entry name" value="Agarase"/>
    <property type="match status" value="1"/>
</dbReference>
<protein>
    <submittedName>
        <fullName evidence="6">Agarase</fullName>
    </submittedName>
</protein>
<dbReference type="PROSITE" id="PS51762">
    <property type="entry name" value="GH16_2"/>
    <property type="match status" value="1"/>
</dbReference>
<evidence type="ECO:0000313" key="7">
    <source>
        <dbReference type="Proteomes" id="UP001157915"/>
    </source>
</evidence>
<dbReference type="PROSITE" id="PS51257">
    <property type="entry name" value="PROKAR_LIPOPROTEIN"/>
    <property type="match status" value="1"/>
</dbReference>
<name>A0ABY1P0K9_9BACT</name>
<dbReference type="SUPFAM" id="SSF49899">
    <property type="entry name" value="Concanavalin A-like lectins/glucanases"/>
    <property type="match status" value="1"/>
</dbReference>
<dbReference type="EMBL" id="FXUA01000003">
    <property type="protein sequence ID" value="SMP20984.1"/>
    <property type="molecule type" value="Genomic_DNA"/>
</dbReference>
<sequence length="347" mass="39585">MKFTLNNAFSLISAGILGSMIALISCSNGGIDDDILDPIQKPDSIPVVETNWKTIPVPANPGENMKWEFQEFSDDFEYLAPAANKGVQFSDKWDDFYHNSWAGPGLTEWKRDHVQVKDGQLQLRSSRKEGTALINQGCVTGKTRVQYPVYVEAYAKVMNSTLASDVWLLSPDDTQEIDIVEAYGGQFSESAGAAHTWYEKRIHISHHVFIRNPFADYQPTDAGSWYYDGSTIWREEYHRYGVYWRDPWHLEYYIDGKLVRTVSGKDMIDPNFYTNSEDPGNTAKDTRTGLSKEMDIIINTEDQTWRSTPASGKKSDTYTPTDSELAKTEDHTFKVDWIRIFKPVLKN</sequence>
<evidence type="ECO:0000259" key="5">
    <source>
        <dbReference type="PROSITE" id="PS51762"/>
    </source>
</evidence>
<evidence type="ECO:0000256" key="2">
    <source>
        <dbReference type="ARBA" id="ARBA00022729"/>
    </source>
</evidence>
<accession>A0ABY1P0K9</accession>
<evidence type="ECO:0000256" key="3">
    <source>
        <dbReference type="ARBA" id="ARBA00022801"/>
    </source>
</evidence>
<keyword evidence="4" id="KW-0326">Glycosidase</keyword>
<gene>
    <name evidence="6" type="ORF">SAMN06265367_103215</name>
</gene>
<organism evidence="6 7">
    <name type="scientific">Algoriphagus winogradskyi</name>
    <dbReference type="NCBI Taxonomy" id="237017"/>
    <lineage>
        <taxon>Bacteria</taxon>
        <taxon>Pseudomonadati</taxon>
        <taxon>Bacteroidota</taxon>
        <taxon>Cytophagia</taxon>
        <taxon>Cytophagales</taxon>
        <taxon>Cyclobacteriaceae</taxon>
        <taxon>Algoriphagus</taxon>
    </lineage>
</organism>
<keyword evidence="2" id="KW-0732">Signal</keyword>
<reference evidence="6 7" key="1">
    <citation type="submission" date="2017-05" db="EMBL/GenBank/DDBJ databases">
        <authorList>
            <person name="Varghese N."/>
            <person name="Submissions S."/>
        </authorList>
    </citation>
    <scope>NUCLEOTIDE SEQUENCE [LARGE SCALE GENOMIC DNA]</scope>
    <source>
        <strain evidence="6 7">DSM 15360</strain>
    </source>
</reference>
<keyword evidence="3" id="KW-0378">Hydrolase</keyword>
<keyword evidence="7" id="KW-1185">Reference proteome</keyword>
<proteinExistence type="inferred from homology"/>
<dbReference type="Gene3D" id="2.60.120.200">
    <property type="match status" value="1"/>
</dbReference>
<dbReference type="InterPro" id="IPR016287">
    <property type="entry name" value="Beta_agarase"/>
</dbReference>
<evidence type="ECO:0000313" key="6">
    <source>
        <dbReference type="EMBL" id="SMP20984.1"/>
    </source>
</evidence>
<evidence type="ECO:0000256" key="1">
    <source>
        <dbReference type="ARBA" id="ARBA00006865"/>
    </source>
</evidence>
<comment type="similarity">
    <text evidence="1">Belongs to the glycosyl hydrolase 16 family.</text>
</comment>